<evidence type="ECO:0000256" key="5">
    <source>
        <dbReference type="ARBA" id="ARBA00022777"/>
    </source>
</evidence>
<evidence type="ECO:0000256" key="2">
    <source>
        <dbReference type="ARBA" id="ARBA00022527"/>
    </source>
</evidence>
<organism evidence="10 11">
    <name type="scientific">Tritrichomonas musculus</name>
    <dbReference type="NCBI Taxonomy" id="1915356"/>
    <lineage>
        <taxon>Eukaryota</taxon>
        <taxon>Metamonada</taxon>
        <taxon>Parabasalia</taxon>
        <taxon>Tritrichomonadida</taxon>
        <taxon>Tritrichomonadidae</taxon>
        <taxon>Tritrichomonas</taxon>
    </lineage>
</organism>
<sequence>MSTEPPLSSTVSMYAPIVGGMSFVASGNAESAAQRVFTLLKSVRTLLTPIEYNLNKNKDVKFEGFSSLDMEAIQKLKIFYKNILYCNLKDLFTMEEVILNEARNILSEGVNSIIEKWVSTLIRSMFTITKIESTLIYEAAQKHSHENMSDKQSPNLEGINKEELVVCRICDEHVPIHLFEKHTDSCIAAYQSEAKLNEVNLQILEQLNSIADQYLKVDWPGIRMLMIEETIPILQIYLLLRRAYTLDAHVGDAADDLATIQAALLYSTKLPSTTQFIQSASLLVREKRRLTIALTNAASILRNTRLSGNDQATSQATVADFIFLKRISAGAYARVFLGQKKKTGDLYAIKVLPKNEMKQKNQVKRVLAERDILMQFNNPFIVNFCMFT</sequence>
<comment type="catalytic activity">
    <reaction evidence="8">
        <text>L-seryl-[protein] + ATP = O-phospho-L-seryl-[protein] + ADP + H(+)</text>
        <dbReference type="Rhea" id="RHEA:17989"/>
        <dbReference type="Rhea" id="RHEA-COMP:9863"/>
        <dbReference type="Rhea" id="RHEA-COMP:11604"/>
        <dbReference type="ChEBI" id="CHEBI:15378"/>
        <dbReference type="ChEBI" id="CHEBI:29999"/>
        <dbReference type="ChEBI" id="CHEBI:30616"/>
        <dbReference type="ChEBI" id="CHEBI:83421"/>
        <dbReference type="ChEBI" id="CHEBI:456216"/>
        <dbReference type="EC" id="2.7.11.1"/>
    </reaction>
</comment>
<keyword evidence="2" id="KW-0723">Serine/threonine-protein kinase</keyword>
<evidence type="ECO:0000256" key="4">
    <source>
        <dbReference type="ARBA" id="ARBA00022741"/>
    </source>
</evidence>
<evidence type="ECO:0000256" key="3">
    <source>
        <dbReference type="ARBA" id="ARBA00022679"/>
    </source>
</evidence>
<keyword evidence="6" id="KW-0067">ATP-binding</keyword>
<keyword evidence="4" id="KW-0547">Nucleotide-binding</keyword>
<dbReference type="Pfam" id="PF00069">
    <property type="entry name" value="Pkinase"/>
    <property type="match status" value="1"/>
</dbReference>
<evidence type="ECO:0000256" key="8">
    <source>
        <dbReference type="ARBA" id="ARBA00048679"/>
    </source>
</evidence>
<evidence type="ECO:0000256" key="7">
    <source>
        <dbReference type="ARBA" id="ARBA00047899"/>
    </source>
</evidence>
<dbReference type="GO" id="GO:0016301">
    <property type="term" value="F:kinase activity"/>
    <property type="evidence" value="ECO:0007669"/>
    <property type="project" value="UniProtKB-KW"/>
</dbReference>
<comment type="catalytic activity">
    <reaction evidence="7">
        <text>L-threonyl-[protein] + ATP = O-phospho-L-threonyl-[protein] + ADP + H(+)</text>
        <dbReference type="Rhea" id="RHEA:46608"/>
        <dbReference type="Rhea" id="RHEA-COMP:11060"/>
        <dbReference type="Rhea" id="RHEA-COMP:11605"/>
        <dbReference type="ChEBI" id="CHEBI:15378"/>
        <dbReference type="ChEBI" id="CHEBI:30013"/>
        <dbReference type="ChEBI" id="CHEBI:30616"/>
        <dbReference type="ChEBI" id="CHEBI:61977"/>
        <dbReference type="ChEBI" id="CHEBI:456216"/>
        <dbReference type="EC" id="2.7.11.1"/>
    </reaction>
</comment>
<accession>A0ABR2HAN6</accession>
<dbReference type="PANTHER" id="PTHR24356">
    <property type="entry name" value="SERINE/THREONINE-PROTEIN KINASE"/>
    <property type="match status" value="1"/>
</dbReference>
<dbReference type="Proteomes" id="UP001470230">
    <property type="component" value="Unassembled WGS sequence"/>
</dbReference>
<comment type="caution">
    <text evidence="10">The sequence shown here is derived from an EMBL/GenBank/DDBJ whole genome shotgun (WGS) entry which is preliminary data.</text>
</comment>
<keyword evidence="3" id="KW-0808">Transferase</keyword>
<keyword evidence="11" id="KW-1185">Reference proteome</keyword>
<dbReference type="EMBL" id="JAPFFF010000037">
    <property type="protein sequence ID" value="KAK8842627.1"/>
    <property type="molecule type" value="Genomic_DNA"/>
</dbReference>
<evidence type="ECO:0000256" key="6">
    <source>
        <dbReference type="ARBA" id="ARBA00022840"/>
    </source>
</evidence>
<proteinExistence type="predicted"/>
<name>A0ABR2HAN6_9EUKA</name>
<reference evidence="10 11" key="1">
    <citation type="submission" date="2024-04" db="EMBL/GenBank/DDBJ databases">
        <title>Tritrichomonas musculus Genome.</title>
        <authorList>
            <person name="Alves-Ferreira E."/>
            <person name="Grigg M."/>
            <person name="Lorenzi H."/>
            <person name="Galac M."/>
        </authorList>
    </citation>
    <scope>NUCLEOTIDE SEQUENCE [LARGE SCALE GENOMIC DNA]</scope>
    <source>
        <strain evidence="10 11">EAF2021</strain>
    </source>
</reference>
<feature type="domain" description="Protein kinase" evidence="9">
    <location>
        <begin position="321"/>
        <end position="388"/>
    </location>
</feature>
<evidence type="ECO:0000313" key="10">
    <source>
        <dbReference type="EMBL" id="KAK8842627.1"/>
    </source>
</evidence>
<dbReference type="InterPro" id="IPR000719">
    <property type="entry name" value="Prot_kinase_dom"/>
</dbReference>
<keyword evidence="5 10" id="KW-0418">Kinase</keyword>
<dbReference type="EC" id="2.7.11.1" evidence="1"/>
<dbReference type="InterPro" id="IPR050236">
    <property type="entry name" value="Ser_Thr_kinase_AGC"/>
</dbReference>
<protein>
    <recommendedName>
        <fullName evidence="1">non-specific serine/threonine protein kinase</fullName>
        <ecNumber evidence="1">2.7.11.1</ecNumber>
    </recommendedName>
</protein>
<gene>
    <name evidence="10" type="ORF">M9Y10_025486</name>
</gene>
<evidence type="ECO:0000313" key="11">
    <source>
        <dbReference type="Proteomes" id="UP001470230"/>
    </source>
</evidence>
<dbReference type="Gene3D" id="3.30.200.20">
    <property type="entry name" value="Phosphorylase Kinase, domain 1"/>
    <property type="match status" value="1"/>
</dbReference>
<dbReference type="PANTHER" id="PTHR24356:SF1">
    <property type="entry name" value="SERINE_THREONINE-PROTEIN KINASE GREATWALL"/>
    <property type="match status" value="1"/>
</dbReference>
<evidence type="ECO:0000256" key="1">
    <source>
        <dbReference type="ARBA" id="ARBA00012513"/>
    </source>
</evidence>
<evidence type="ECO:0000259" key="9">
    <source>
        <dbReference type="PROSITE" id="PS50011"/>
    </source>
</evidence>
<dbReference type="InterPro" id="IPR011009">
    <property type="entry name" value="Kinase-like_dom_sf"/>
</dbReference>
<dbReference type="SUPFAM" id="SSF56112">
    <property type="entry name" value="Protein kinase-like (PK-like)"/>
    <property type="match status" value="1"/>
</dbReference>
<dbReference type="PROSITE" id="PS50011">
    <property type="entry name" value="PROTEIN_KINASE_DOM"/>
    <property type="match status" value="1"/>
</dbReference>